<organism evidence="6 7">
    <name type="scientific">Ranatra chinensis</name>
    <dbReference type="NCBI Taxonomy" id="642074"/>
    <lineage>
        <taxon>Eukaryota</taxon>
        <taxon>Metazoa</taxon>
        <taxon>Ecdysozoa</taxon>
        <taxon>Arthropoda</taxon>
        <taxon>Hexapoda</taxon>
        <taxon>Insecta</taxon>
        <taxon>Pterygota</taxon>
        <taxon>Neoptera</taxon>
        <taxon>Paraneoptera</taxon>
        <taxon>Hemiptera</taxon>
        <taxon>Heteroptera</taxon>
        <taxon>Panheteroptera</taxon>
        <taxon>Nepomorpha</taxon>
        <taxon>Nepidae</taxon>
        <taxon>Ranatrinae</taxon>
        <taxon>Ranatra</taxon>
    </lineage>
</organism>
<keyword evidence="2 5" id="KW-0479">Metal-binding</keyword>
<evidence type="ECO:0000256" key="2">
    <source>
        <dbReference type="ARBA" id="ARBA00022723"/>
    </source>
</evidence>
<evidence type="ECO:0000256" key="4">
    <source>
        <dbReference type="ARBA" id="ARBA00023004"/>
    </source>
</evidence>
<dbReference type="Proteomes" id="UP001558652">
    <property type="component" value="Unassembled WGS sequence"/>
</dbReference>
<sequence>MFRGRPVRFVVPVDTSGSVGSGSSDNLVKLEGTKARAWRNAEGRLCASPELLCHLGCETPRFNYPLYLGKKYRYFYAISSDVDLEQPGTLIKVDTYTKTQITWSESGAFPSEPIFVPRTDSEDEDDGVVLSAVLWADNPRAVAMVALDAKSFIELGRVLFEAPGPVPKCLHGWYASRY</sequence>
<evidence type="ECO:0000256" key="5">
    <source>
        <dbReference type="PIRSR" id="PIRSR604294-1"/>
    </source>
</evidence>
<reference evidence="6 7" key="1">
    <citation type="submission" date="2024-07" db="EMBL/GenBank/DDBJ databases">
        <title>Chromosome-level genome assembly of the water stick insect Ranatra chinensis (Heteroptera: Nepidae).</title>
        <authorList>
            <person name="Liu X."/>
        </authorList>
    </citation>
    <scope>NUCLEOTIDE SEQUENCE [LARGE SCALE GENOMIC DNA]</scope>
    <source>
        <strain evidence="6">Cailab_2021Rc</strain>
        <tissue evidence="6">Muscle</tissue>
    </source>
</reference>
<accession>A0ABD0Y701</accession>
<dbReference type="Pfam" id="PF03055">
    <property type="entry name" value="RPE65"/>
    <property type="match status" value="1"/>
</dbReference>
<gene>
    <name evidence="6" type="ORF">AAG570_002105</name>
</gene>
<keyword evidence="3" id="KW-0560">Oxidoreductase</keyword>
<dbReference type="EMBL" id="JBFDAA010000012">
    <property type="protein sequence ID" value="KAL1123017.1"/>
    <property type="molecule type" value="Genomic_DNA"/>
</dbReference>
<name>A0ABD0Y701_9HEMI</name>
<evidence type="ECO:0000313" key="7">
    <source>
        <dbReference type="Proteomes" id="UP001558652"/>
    </source>
</evidence>
<evidence type="ECO:0000313" key="6">
    <source>
        <dbReference type="EMBL" id="KAL1123017.1"/>
    </source>
</evidence>
<dbReference type="GO" id="GO:0016491">
    <property type="term" value="F:oxidoreductase activity"/>
    <property type="evidence" value="ECO:0007669"/>
    <property type="project" value="UniProtKB-KW"/>
</dbReference>
<proteinExistence type="inferred from homology"/>
<protein>
    <submittedName>
        <fullName evidence="6">Uncharacterized protein</fullName>
    </submittedName>
</protein>
<keyword evidence="7" id="KW-1185">Reference proteome</keyword>
<comment type="caution">
    <text evidence="6">The sequence shown here is derived from an EMBL/GenBank/DDBJ whole genome shotgun (WGS) entry which is preliminary data.</text>
</comment>
<dbReference type="PANTHER" id="PTHR10543:SF24">
    <property type="entry name" value="CAROTENOID ISOMEROOXYGENASE"/>
    <property type="match status" value="1"/>
</dbReference>
<comment type="cofactor">
    <cofactor evidence="5">
        <name>Fe(2+)</name>
        <dbReference type="ChEBI" id="CHEBI:29033"/>
    </cofactor>
    <text evidence="5">Binds 1 Fe(2+) ion per subunit.</text>
</comment>
<dbReference type="GO" id="GO:0046872">
    <property type="term" value="F:metal ion binding"/>
    <property type="evidence" value="ECO:0007669"/>
    <property type="project" value="UniProtKB-KW"/>
</dbReference>
<comment type="similarity">
    <text evidence="1">Belongs to the carotenoid oxygenase family.</text>
</comment>
<dbReference type="InterPro" id="IPR004294">
    <property type="entry name" value="Carotenoid_Oase"/>
</dbReference>
<keyword evidence="4 5" id="KW-0408">Iron</keyword>
<evidence type="ECO:0000256" key="1">
    <source>
        <dbReference type="ARBA" id="ARBA00006787"/>
    </source>
</evidence>
<evidence type="ECO:0000256" key="3">
    <source>
        <dbReference type="ARBA" id="ARBA00023002"/>
    </source>
</evidence>
<dbReference type="PANTHER" id="PTHR10543">
    <property type="entry name" value="BETA-CAROTENE DIOXYGENASE"/>
    <property type="match status" value="1"/>
</dbReference>
<feature type="binding site" evidence="5">
    <location>
        <position position="171"/>
    </location>
    <ligand>
        <name>Fe cation</name>
        <dbReference type="ChEBI" id="CHEBI:24875"/>
        <note>catalytic</note>
    </ligand>
</feature>
<dbReference type="AlphaFoldDB" id="A0ABD0Y701"/>